<feature type="domain" description="ABC-2 type transporter transmembrane" evidence="6">
    <location>
        <begin position="19"/>
        <end position="375"/>
    </location>
</feature>
<dbReference type="Proteomes" id="UP000627538">
    <property type="component" value="Unassembled WGS sequence"/>
</dbReference>
<gene>
    <name evidence="7" type="ORF">H8R10_05155</name>
</gene>
<dbReference type="Pfam" id="PF12698">
    <property type="entry name" value="ABC2_membrane_3"/>
    <property type="match status" value="1"/>
</dbReference>
<sequence length="400" mass="41992">MNKVLLIARRSFTEIACTKSTIITSLVIVIVMLAAGGGIRFASERGWMSSESMIVLEPGTSPYASSLRAIGSQPGMPDLTVTSAPSAAAAEKQVKDGDADYALIATPDAGWELVTTDAVAPSLELALTQLLQSAKLGDYVTELGGNTSELAHRMASAHVVTRTIGEDGGDSSISIERLAPVLVIIFFVFLAVTTGSATLAMGVIQEKASRIIEVIISTVSPLQLVVGKVLGLGCFVLAQTLLYMLASLGALALSGFASSLPIDLPALLGPALVFGIVGYFIFSFLYAAMASTATRMEDSSAATGPMTLILVVCFYVPFFGLMYAPGSTFLTVCSMLPIVGCFTAPAVYAVNQLPLAMLAMSFGIQIVSLAGIAWVASRVYARQILHFGTRMSVWKALRHA</sequence>
<protein>
    <submittedName>
        <fullName evidence="7">ABC transporter permease</fullName>
    </submittedName>
</protein>
<feature type="transmembrane region" description="Helical" evidence="5">
    <location>
        <begin position="301"/>
        <end position="323"/>
    </location>
</feature>
<name>A0A8I0GDM4_9ACTO</name>
<evidence type="ECO:0000313" key="8">
    <source>
        <dbReference type="Proteomes" id="UP000627538"/>
    </source>
</evidence>
<keyword evidence="8" id="KW-1185">Reference proteome</keyword>
<feature type="transmembrane region" description="Helical" evidence="5">
    <location>
        <begin position="266"/>
        <end position="289"/>
    </location>
</feature>
<keyword evidence="3 5" id="KW-1133">Transmembrane helix</keyword>
<feature type="transmembrane region" description="Helical" evidence="5">
    <location>
        <begin position="355"/>
        <end position="376"/>
    </location>
</feature>
<dbReference type="InterPro" id="IPR013525">
    <property type="entry name" value="ABC2_TM"/>
</dbReference>
<evidence type="ECO:0000313" key="7">
    <source>
        <dbReference type="EMBL" id="MBD3689613.1"/>
    </source>
</evidence>
<feature type="transmembrane region" description="Helical" evidence="5">
    <location>
        <begin position="225"/>
        <end position="246"/>
    </location>
</feature>
<organism evidence="7 8">
    <name type="scientific">Nanchangia anserum</name>
    <dbReference type="NCBI Taxonomy" id="2692125"/>
    <lineage>
        <taxon>Bacteria</taxon>
        <taxon>Bacillati</taxon>
        <taxon>Actinomycetota</taxon>
        <taxon>Actinomycetes</taxon>
        <taxon>Actinomycetales</taxon>
        <taxon>Actinomycetaceae</taxon>
        <taxon>Nanchangia</taxon>
    </lineage>
</organism>
<reference evidence="7 8" key="1">
    <citation type="submission" date="2020-08" db="EMBL/GenBank/DDBJ databases">
        <title>Winkia gen. nov., sp. nov., isolated from faeces of the Anser albifrons in China.</title>
        <authorList>
            <person name="Liu Q."/>
        </authorList>
    </citation>
    <scope>NUCLEOTIDE SEQUENCE [LARGE SCALE GENOMIC DNA]</scope>
    <source>
        <strain evidence="7 8">C62</strain>
    </source>
</reference>
<dbReference type="RefSeq" id="WP_191071647.1">
    <property type="nucleotide sequence ID" value="NZ_CP060506.1"/>
</dbReference>
<keyword evidence="2 5" id="KW-0812">Transmembrane</keyword>
<proteinExistence type="predicted"/>
<dbReference type="GO" id="GO:0016020">
    <property type="term" value="C:membrane"/>
    <property type="evidence" value="ECO:0007669"/>
    <property type="project" value="UniProtKB-SubCell"/>
</dbReference>
<comment type="caution">
    <text evidence="7">The sequence shown here is derived from an EMBL/GenBank/DDBJ whole genome shotgun (WGS) entry which is preliminary data.</text>
</comment>
<dbReference type="EMBL" id="JACRUO010000001">
    <property type="protein sequence ID" value="MBD3689613.1"/>
    <property type="molecule type" value="Genomic_DNA"/>
</dbReference>
<evidence type="ECO:0000259" key="6">
    <source>
        <dbReference type="Pfam" id="PF12698"/>
    </source>
</evidence>
<accession>A0A8I0GDM4</accession>
<evidence type="ECO:0000256" key="2">
    <source>
        <dbReference type="ARBA" id="ARBA00022692"/>
    </source>
</evidence>
<comment type="subcellular location">
    <subcellularLocation>
        <location evidence="1">Membrane</location>
        <topology evidence="1">Multi-pass membrane protein</topology>
    </subcellularLocation>
</comment>
<evidence type="ECO:0000256" key="4">
    <source>
        <dbReference type="ARBA" id="ARBA00023136"/>
    </source>
</evidence>
<dbReference type="GO" id="GO:0140359">
    <property type="term" value="F:ABC-type transporter activity"/>
    <property type="evidence" value="ECO:0007669"/>
    <property type="project" value="InterPro"/>
</dbReference>
<feature type="transmembrane region" description="Helical" evidence="5">
    <location>
        <begin position="181"/>
        <end position="204"/>
    </location>
</feature>
<feature type="transmembrane region" description="Helical" evidence="5">
    <location>
        <begin position="329"/>
        <end position="348"/>
    </location>
</feature>
<dbReference type="AlphaFoldDB" id="A0A8I0GDM4"/>
<evidence type="ECO:0000256" key="3">
    <source>
        <dbReference type="ARBA" id="ARBA00022989"/>
    </source>
</evidence>
<feature type="transmembrane region" description="Helical" evidence="5">
    <location>
        <begin position="21"/>
        <end position="43"/>
    </location>
</feature>
<keyword evidence="4 5" id="KW-0472">Membrane</keyword>
<evidence type="ECO:0000256" key="1">
    <source>
        <dbReference type="ARBA" id="ARBA00004141"/>
    </source>
</evidence>
<evidence type="ECO:0000256" key="5">
    <source>
        <dbReference type="SAM" id="Phobius"/>
    </source>
</evidence>